<evidence type="ECO:0000256" key="1">
    <source>
        <dbReference type="SAM" id="MobiDB-lite"/>
    </source>
</evidence>
<dbReference type="AlphaFoldDB" id="A0AAD2K1T1"/>
<dbReference type="EMBL" id="CAVNYO010000399">
    <property type="protein sequence ID" value="CAK5274092.1"/>
    <property type="molecule type" value="Genomic_DNA"/>
</dbReference>
<dbReference type="Proteomes" id="UP001295794">
    <property type="component" value="Unassembled WGS sequence"/>
</dbReference>
<evidence type="ECO:0000313" key="3">
    <source>
        <dbReference type="Proteomes" id="UP001295794"/>
    </source>
</evidence>
<feature type="region of interest" description="Disordered" evidence="1">
    <location>
        <begin position="25"/>
        <end position="66"/>
    </location>
</feature>
<reference evidence="2" key="1">
    <citation type="submission" date="2023-11" db="EMBL/GenBank/DDBJ databases">
        <authorList>
            <person name="De Vega J J."/>
            <person name="De Vega J J."/>
        </authorList>
    </citation>
    <scope>NUCLEOTIDE SEQUENCE</scope>
</reference>
<keyword evidence="3" id="KW-1185">Reference proteome</keyword>
<protein>
    <submittedName>
        <fullName evidence="2">Uncharacterized protein</fullName>
    </submittedName>
</protein>
<sequence>MMHRGSALDCCDIRQSLNWDKTRPSVAGISYSSDTPSWREEAGGGAQLLPIDSVRNSANQGSKMTT</sequence>
<proteinExistence type="predicted"/>
<name>A0AAD2K1T1_9AGAR</name>
<comment type="caution">
    <text evidence="2">The sequence shown here is derived from an EMBL/GenBank/DDBJ whole genome shotgun (WGS) entry which is preliminary data.</text>
</comment>
<accession>A0AAD2K1T1</accession>
<gene>
    <name evidence="2" type="ORF">MYCIT1_LOCUS21040</name>
</gene>
<feature type="compositionally biased region" description="Polar residues" evidence="1">
    <location>
        <begin position="54"/>
        <end position="66"/>
    </location>
</feature>
<evidence type="ECO:0000313" key="2">
    <source>
        <dbReference type="EMBL" id="CAK5274092.1"/>
    </source>
</evidence>
<organism evidence="2 3">
    <name type="scientific">Mycena citricolor</name>
    <dbReference type="NCBI Taxonomy" id="2018698"/>
    <lineage>
        <taxon>Eukaryota</taxon>
        <taxon>Fungi</taxon>
        <taxon>Dikarya</taxon>
        <taxon>Basidiomycota</taxon>
        <taxon>Agaricomycotina</taxon>
        <taxon>Agaricomycetes</taxon>
        <taxon>Agaricomycetidae</taxon>
        <taxon>Agaricales</taxon>
        <taxon>Marasmiineae</taxon>
        <taxon>Mycenaceae</taxon>
        <taxon>Mycena</taxon>
    </lineage>
</organism>